<proteinExistence type="predicted"/>
<evidence type="ECO:0000259" key="6">
    <source>
        <dbReference type="PROSITE" id="PS50112"/>
    </source>
</evidence>
<feature type="domain" description="PAC" evidence="7">
    <location>
        <begin position="370"/>
        <end position="423"/>
    </location>
</feature>
<feature type="transmembrane region" description="Helical" evidence="4">
    <location>
        <begin position="99"/>
        <end position="117"/>
    </location>
</feature>
<dbReference type="Gene3D" id="3.30.450.20">
    <property type="entry name" value="PAS domain"/>
    <property type="match status" value="2"/>
</dbReference>
<dbReference type="InterPro" id="IPR013767">
    <property type="entry name" value="PAS_fold"/>
</dbReference>
<keyword evidence="9" id="KW-1185">Reference proteome</keyword>
<comment type="caution">
    <text evidence="8">The sequence shown here is derived from an EMBL/GenBank/DDBJ whole genome shotgun (WGS) entry which is preliminary data.</text>
</comment>
<dbReference type="PROSITE" id="PS50112">
    <property type="entry name" value="PAS"/>
    <property type="match status" value="2"/>
</dbReference>
<dbReference type="PANTHER" id="PTHR24421:SF59">
    <property type="entry name" value="OXYGEN SENSOR HISTIDINE KINASE NREB"/>
    <property type="match status" value="1"/>
</dbReference>
<reference evidence="8 9" key="1">
    <citation type="submission" date="2022-10" db="EMBL/GenBank/DDBJ databases">
        <title>Janthinobacterium sp. hw3 Genome sequencing.</title>
        <authorList>
            <person name="Park S."/>
        </authorList>
    </citation>
    <scope>NUCLEOTIDE SEQUENCE [LARGE SCALE GENOMIC DNA]</scope>
    <source>
        <strain evidence="9">hw3</strain>
    </source>
</reference>
<keyword evidence="4" id="KW-1133">Transmembrane helix</keyword>
<evidence type="ECO:0000259" key="7">
    <source>
        <dbReference type="PROSITE" id="PS50113"/>
    </source>
</evidence>
<dbReference type="InterPro" id="IPR001610">
    <property type="entry name" value="PAC"/>
</dbReference>
<dbReference type="Proteomes" id="UP001221208">
    <property type="component" value="Unassembled WGS sequence"/>
</dbReference>
<dbReference type="CDD" id="cd16917">
    <property type="entry name" value="HATPase_UhpB-NarQ-NarX-like"/>
    <property type="match status" value="1"/>
</dbReference>
<dbReference type="InterPro" id="IPR036890">
    <property type="entry name" value="HATPase_C_sf"/>
</dbReference>
<dbReference type="RefSeq" id="WP_273673748.1">
    <property type="nucleotide sequence ID" value="NZ_JAQQXR010000010.1"/>
</dbReference>
<name>A0ABT5K5G9_9BURK</name>
<dbReference type="InterPro" id="IPR005467">
    <property type="entry name" value="His_kinase_dom"/>
</dbReference>
<feature type="domain" description="Histidine kinase" evidence="5">
    <location>
        <begin position="449"/>
        <end position="642"/>
    </location>
</feature>
<dbReference type="SUPFAM" id="SSF55785">
    <property type="entry name" value="PYP-like sensor domain (PAS domain)"/>
    <property type="match status" value="2"/>
</dbReference>
<dbReference type="SMART" id="SM00091">
    <property type="entry name" value="PAS"/>
    <property type="match status" value="2"/>
</dbReference>
<dbReference type="EMBL" id="JAQQXR010000010">
    <property type="protein sequence ID" value="MDC8760139.1"/>
    <property type="molecule type" value="Genomic_DNA"/>
</dbReference>
<dbReference type="InterPro" id="IPR050482">
    <property type="entry name" value="Sensor_HK_TwoCompSys"/>
</dbReference>
<gene>
    <name evidence="8" type="ORF">OIK44_21340</name>
</gene>
<dbReference type="Pfam" id="PF02518">
    <property type="entry name" value="HATPase_c"/>
    <property type="match status" value="1"/>
</dbReference>
<dbReference type="InterPro" id="IPR011712">
    <property type="entry name" value="Sig_transdc_His_kin_sub3_dim/P"/>
</dbReference>
<dbReference type="SMART" id="SM00086">
    <property type="entry name" value="PAC"/>
    <property type="match status" value="2"/>
</dbReference>
<protein>
    <submittedName>
        <fullName evidence="8">PAS domain S-box protein</fullName>
    </submittedName>
</protein>
<dbReference type="Pfam" id="PF07730">
    <property type="entry name" value="HisKA_3"/>
    <property type="match status" value="1"/>
</dbReference>
<evidence type="ECO:0000313" key="8">
    <source>
        <dbReference type="EMBL" id="MDC8760139.1"/>
    </source>
</evidence>
<keyword evidence="1" id="KW-0808">Transferase</keyword>
<dbReference type="Gene3D" id="3.30.565.10">
    <property type="entry name" value="Histidine kinase-like ATPase, C-terminal domain"/>
    <property type="match status" value="1"/>
</dbReference>
<sequence>MRKWSVESWSLAGVAAILVLLSALGALTCREMMQARTAATAVDTAHERLIQLEQRRSGYLRAGGAAAAEAGIDALIGAEQAVLARAKLAAAQQNTRERMALGALLVTMLALLSFILLRVRSLTLSRQSTHAQLQGSEARYREIVDTMQEGIWITDAGGRIVFANRRMTELIGCALPDLIGQPVNAFMPEVALQCCCPLYRGGDVSPRDQQYQRADGKTAWALVAGRLRCDADGAVCGALVMMTDITERKLAEQALGIAHTELENRIRLRTAELVDANLLLRDEIDEREAAQRALAHSEKRLQEIISMMPLALFLKDAESRIVLMNEACEQQWGMRFADLQGKGGHGFFPPEQMDGFLADDRAAFASGRLQVGEELVWNALLQESRLVQCYKKPLYDDAGQPMLLIAMSVDITNRKRDEEALQQSLLQLRELSDHQQTIKEEERKRIALDIHDDLGQNLMALKIDVSMLHARTGGTHPRLNQQVGRALETIDTTIKSVRAIINDLHPSTLELGLCAAVEWLLKQFERRSAIRYELFILDDSANATLDNRQTAAIFRVIQESLANILRHAAASAVEVSLNLNAQWVTIVIADNGIGIQPGDHGKAASYGLKSITERISALGGELVIDSRKDSGTALTILMPVVATAAPPPGAPRLSQAG</sequence>
<dbReference type="InterPro" id="IPR035965">
    <property type="entry name" value="PAS-like_dom_sf"/>
</dbReference>
<keyword evidence="4" id="KW-0472">Membrane</keyword>
<dbReference type="SMART" id="SM00387">
    <property type="entry name" value="HATPase_c"/>
    <property type="match status" value="1"/>
</dbReference>
<dbReference type="PANTHER" id="PTHR24421">
    <property type="entry name" value="NITRATE/NITRITE SENSOR PROTEIN NARX-RELATED"/>
    <property type="match status" value="1"/>
</dbReference>
<dbReference type="InterPro" id="IPR000700">
    <property type="entry name" value="PAS-assoc_C"/>
</dbReference>
<keyword evidence="3" id="KW-0902">Two-component regulatory system</keyword>
<evidence type="ECO:0000313" key="9">
    <source>
        <dbReference type="Proteomes" id="UP001221208"/>
    </source>
</evidence>
<keyword evidence="2" id="KW-0418">Kinase</keyword>
<feature type="domain" description="PAS" evidence="6">
    <location>
        <begin position="297"/>
        <end position="367"/>
    </location>
</feature>
<evidence type="ECO:0000256" key="3">
    <source>
        <dbReference type="ARBA" id="ARBA00023012"/>
    </source>
</evidence>
<dbReference type="InterPro" id="IPR000014">
    <property type="entry name" value="PAS"/>
</dbReference>
<dbReference type="PROSITE" id="PS50109">
    <property type="entry name" value="HIS_KIN"/>
    <property type="match status" value="1"/>
</dbReference>
<dbReference type="Gene3D" id="1.20.5.1930">
    <property type="match status" value="1"/>
</dbReference>
<organism evidence="8 9">
    <name type="scientific">Janthinobacterium fluminis</name>
    <dbReference type="NCBI Taxonomy" id="2987524"/>
    <lineage>
        <taxon>Bacteria</taxon>
        <taxon>Pseudomonadati</taxon>
        <taxon>Pseudomonadota</taxon>
        <taxon>Betaproteobacteria</taxon>
        <taxon>Burkholderiales</taxon>
        <taxon>Oxalobacteraceae</taxon>
        <taxon>Janthinobacterium</taxon>
    </lineage>
</organism>
<evidence type="ECO:0000256" key="4">
    <source>
        <dbReference type="SAM" id="Phobius"/>
    </source>
</evidence>
<feature type="domain" description="PAS" evidence="6">
    <location>
        <begin position="136"/>
        <end position="189"/>
    </location>
</feature>
<evidence type="ECO:0000256" key="1">
    <source>
        <dbReference type="ARBA" id="ARBA00022679"/>
    </source>
</evidence>
<keyword evidence="4" id="KW-0812">Transmembrane</keyword>
<dbReference type="InterPro" id="IPR013656">
    <property type="entry name" value="PAS_4"/>
</dbReference>
<evidence type="ECO:0000259" key="5">
    <source>
        <dbReference type="PROSITE" id="PS50109"/>
    </source>
</evidence>
<dbReference type="PROSITE" id="PS50113">
    <property type="entry name" value="PAC"/>
    <property type="match status" value="2"/>
</dbReference>
<evidence type="ECO:0000256" key="2">
    <source>
        <dbReference type="ARBA" id="ARBA00022777"/>
    </source>
</evidence>
<feature type="domain" description="PAC" evidence="7">
    <location>
        <begin position="205"/>
        <end position="257"/>
    </location>
</feature>
<dbReference type="Pfam" id="PF08448">
    <property type="entry name" value="PAS_4"/>
    <property type="match status" value="1"/>
</dbReference>
<dbReference type="SUPFAM" id="SSF55874">
    <property type="entry name" value="ATPase domain of HSP90 chaperone/DNA topoisomerase II/histidine kinase"/>
    <property type="match status" value="1"/>
</dbReference>
<dbReference type="NCBIfam" id="TIGR00229">
    <property type="entry name" value="sensory_box"/>
    <property type="match status" value="2"/>
</dbReference>
<accession>A0ABT5K5G9</accession>
<dbReference type="CDD" id="cd00130">
    <property type="entry name" value="PAS"/>
    <property type="match status" value="2"/>
</dbReference>
<dbReference type="InterPro" id="IPR003594">
    <property type="entry name" value="HATPase_dom"/>
</dbReference>
<dbReference type="Pfam" id="PF00989">
    <property type="entry name" value="PAS"/>
    <property type="match status" value="1"/>
</dbReference>